<name>A0A242N1K2_CABSO</name>
<evidence type="ECO:0008006" key="4">
    <source>
        <dbReference type="Google" id="ProtNLM"/>
    </source>
</evidence>
<accession>A0A242N1K2</accession>
<gene>
    <name evidence="2" type="ORF">PAMC26577_07985</name>
</gene>
<dbReference type="InterPro" id="IPR025421">
    <property type="entry name" value="DUF4148"/>
</dbReference>
<dbReference type="Proteomes" id="UP000195221">
    <property type="component" value="Unassembled WGS sequence"/>
</dbReference>
<evidence type="ECO:0000313" key="2">
    <source>
        <dbReference type="EMBL" id="OTP77560.1"/>
    </source>
</evidence>
<sequence length="100" mass="10540">MAQDVPSSKSEVHMKRALIGSLLIGALASSASVFAQSSNVAPRTRAEVKAELIAARNSGQLETIHSESYPQLLPYQTAKALDASRTASVMQANSARISAQ</sequence>
<feature type="chain" id="PRO_5011261765" description="DUF4148 domain-containing protein" evidence="1">
    <location>
        <begin position="36"/>
        <end position="100"/>
    </location>
</feature>
<feature type="signal peptide" evidence="1">
    <location>
        <begin position="1"/>
        <end position="35"/>
    </location>
</feature>
<proteinExistence type="predicted"/>
<evidence type="ECO:0000313" key="3">
    <source>
        <dbReference type="Proteomes" id="UP000195221"/>
    </source>
</evidence>
<keyword evidence="1" id="KW-0732">Signal</keyword>
<comment type="caution">
    <text evidence="2">The sequence shown here is derived from an EMBL/GenBank/DDBJ whole genome shotgun (WGS) entry which is preliminary data.</text>
</comment>
<reference evidence="2 3" key="1">
    <citation type="submission" date="2017-03" db="EMBL/GenBank/DDBJ databases">
        <title>Genome analysis of strain PAMC 26577.</title>
        <authorList>
            <person name="Oh H.-M."/>
            <person name="Yang J.-A."/>
        </authorList>
    </citation>
    <scope>NUCLEOTIDE SEQUENCE [LARGE SCALE GENOMIC DNA]</scope>
    <source>
        <strain evidence="2 3">PAMC 26577</strain>
    </source>
</reference>
<evidence type="ECO:0000256" key="1">
    <source>
        <dbReference type="SAM" id="SignalP"/>
    </source>
</evidence>
<dbReference type="AlphaFoldDB" id="A0A242N1K2"/>
<dbReference type="Pfam" id="PF13663">
    <property type="entry name" value="DUF4148"/>
    <property type="match status" value="1"/>
</dbReference>
<protein>
    <recommendedName>
        <fullName evidence="4">DUF4148 domain-containing protein</fullName>
    </recommendedName>
</protein>
<dbReference type="EMBL" id="NBTZ01000030">
    <property type="protein sequence ID" value="OTP77560.1"/>
    <property type="molecule type" value="Genomic_DNA"/>
</dbReference>
<organism evidence="2 3">
    <name type="scientific">Caballeronia sordidicola</name>
    <name type="common">Burkholderia sordidicola</name>
    <dbReference type="NCBI Taxonomy" id="196367"/>
    <lineage>
        <taxon>Bacteria</taxon>
        <taxon>Pseudomonadati</taxon>
        <taxon>Pseudomonadota</taxon>
        <taxon>Betaproteobacteria</taxon>
        <taxon>Burkholderiales</taxon>
        <taxon>Burkholderiaceae</taxon>
        <taxon>Caballeronia</taxon>
    </lineage>
</organism>